<reference evidence="2 3" key="1">
    <citation type="journal article" date="2013" name="PLoS Genet.">
        <title>Distinctive expansion of potential virulence genes in the genome of the oomycete fish pathogen Saprolegnia parasitica.</title>
        <authorList>
            <person name="Jiang R.H."/>
            <person name="de Bruijn I."/>
            <person name="Haas B.J."/>
            <person name="Belmonte R."/>
            <person name="Lobach L."/>
            <person name="Christie J."/>
            <person name="van den Ackerveken G."/>
            <person name="Bottin A."/>
            <person name="Bulone V."/>
            <person name="Diaz-Moreno S.M."/>
            <person name="Dumas B."/>
            <person name="Fan L."/>
            <person name="Gaulin E."/>
            <person name="Govers F."/>
            <person name="Grenville-Briggs L.J."/>
            <person name="Horner N.R."/>
            <person name="Levin J.Z."/>
            <person name="Mammella M."/>
            <person name="Meijer H.J."/>
            <person name="Morris P."/>
            <person name="Nusbaum C."/>
            <person name="Oome S."/>
            <person name="Phillips A.J."/>
            <person name="van Rooyen D."/>
            <person name="Rzeszutek E."/>
            <person name="Saraiva M."/>
            <person name="Secombes C.J."/>
            <person name="Seidl M.F."/>
            <person name="Snel B."/>
            <person name="Stassen J.H."/>
            <person name="Sykes S."/>
            <person name="Tripathy S."/>
            <person name="van den Berg H."/>
            <person name="Vega-Arreguin J.C."/>
            <person name="Wawra S."/>
            <person name="Young S.K."/>
            <person name="Zeng Q."/>
            <person name="Dieguez-Uribeondo J."/>
            <person name="Russ C."/>
            <person name="Tyler B.M."/>
            <person name="van West P."/>
        </authorList>
    </citation>
    <scope>NUCLEOTIDE SEQUENCE [LARGE SCALE GENOMIC DNA]</scope>
    <source>
        <strain evidence="2 3">CBS 223.65</strain>
    </source>
</reference>
<sequence>MFVLGDVEMLQPAQRSCTSQLVENMTSFDCRSTPQIATHPTIPGTSTTRDERGAGGAGGAGVVWIPRPSHLVQDEAKVHLLAHRHVDHVLDVDVDGGGCGRRPSLSYHRRWPRSSSWVRSWSTEA</sequence>
<feature type="region of interest" description="Disordered" evidence="1">
    <location>
        <begin position="32"/>
        <end position="60"/>
    </location>
</feature>
<name>A0A067CN23_SAPPC</name>
<dbReference type="KEGG" id="spar:SPRG_03318"/>
<dbReference type="EMBL" id="KK583196">
    <property type="protein sequence ID" value="KDO32099.1"/>
    <property type="molecule type" value="Genomic_DNA"/>
</dbReference>
<feature type="compositionally biased region" description="Polar residues" evidence="1">
    <location>
        <begin position="32"/>
        <end position="47"/>
    </location>
</feature>
<dbReference type="RefSeq" id="XP_012197285.1">
    <property type="nucleotide sequence ID" value="XM_012341895.1"/>
</dbReference>
<dbReference type="VEuPathDB" id="FungiDB:SPRG_03318"/>
<evidence type="ECO:0000313" key="2">
    <source>
        <dbReference type="EMBL" id="KDO32099.1"/>
    </source>
</evidence>
<dbReference type="GeneID" id="24125831"/>
<keyword evidence="3" id="KW-1185">Reference proteome</keyword>
<evidence type="ECO:0000313" key="3">
    <source>
        <dbReference type="Proteomes" id="UP000030745"/>
    </source>
</evidence>
<evidence type="ECO:0000256" key="1">
    <source>
        <dbReference type="SAM" id="MobiDB-lite"/>
    </source>
</evidence>
<gene>
    <name evidence="2" type="ORF">SPRG_03318</name>
</gene>
<proteinExistence type="predicted"/>
<dbReference type="AlphaFoldDB" id="A0A067CN23"/>
<dbReference type="Proteomes" id="UP000030745">
    <property type="component" value="Unassembled WGS sequence"/>
</dbReference>
<protein>
    <submittedName>
        <fullName evidence="2">Uncharacterized protein</fullName>
    </submittedName>
</protein>
<organism evidence="2 3">
    <name type="scientific">Saprolegnia parasitica (strain CBS 223.65)</name>
    <dbReference type="NCBI Taxonomy" id="695850"/>
    <lineage>
        <taxon>Eukaryota</taxon>
        <taxon>Sar</taxon>
        <taxon>Stramenopiles</taxon>
        <taxon>Oomycota</taxon>
        <taxon>Saprolegniomycetes</taxon>
        <taxon>Saprolegniales</taxon>
        <taxon>Saprolegniaceae</taxon>
        <taxon>Saprolegnia</taxon>
    </lineage>
</organism>
<accession>A0A067CN23</accession>